<dbReference type="GO" id="GO:0060271">
    <property type="term" value="P:cilium assembly"/>
    <property type="evidence" value="ECO:0007669"/>
    <property type="project" value="TreeGrafter"/>
</dbReference>
<dbReference type="EMBL" id="AUWU02000001">
    <property type="protein sequence ID" value="KAH0577904.1"/>
    <property type="molecule type" value="Genomic_DNA"/>
</dbReference>
<keyword evidence="9" id="KW-0966">Cell projection</keyword>
<reference evidence="14" key="2">
    <citation type="submission" date="2020-12" db="EMBL/GenBank/DDBJ databases">
        <title>New Spironucleus salmonicida genome in near-complete chromosomes.</title>
        <authorList>
            <person name="Xu F."/>
            <person name="Kurt Z."/>
            <person name="Jimenez-Gonzalez A."/>
            <person name="Astvaldsson A."/>
            <person name="Andersson J.O."/>
            <person name="Svard S.G."/>
        </authorList>
    </citation>
    <scope>NUCLEOTIDE SEQUENCE</scope>
    <source>
        <strain evidence="14">ATCC 50377</strain>
    </source>
</reference>
<proteinExistence type="inferred from homology"/>
<comment type="subcellular location">
    <subcellularLocation>
        <location evidence="1">Cytoplasm</location>
        <location evidence="1">Cytoskeleton</location>
        <location evidence="1">Cilium basal body</location>
    </subcellularLocation>
    <subcellularLocation>
        <location evidence="2">Cytoplasm</location>
        <location evidence="2">Cytoskeleton</location>
        <location evidence="2">Microtubule organizing center</location>
        <location evidence="2">Centrosome</location>
    </subcellularLocation>
</comment>
<keyword evidence="3" id="KW-0813">Transport</keyword>
<evidence type="ECO:0000313" key="14">
    <source>
        <dbReference type="EMBL" id="KAH0577904.1"/>
    </source>
</evidence>
<feature type="domain" description="Rhodanese" evidence="12">
    <location>
        <begin position="236"/>
        <end position="336"/>
    </location>
</feature>
<organism evidence="13">
    <name type="scientific">Spironucleus salmonicida</name>
    <dbReference type="NCBI Taxonomy" id="348837"/>
    <lineage>
        <taxon>Eukaryota</taxon>
        <taxon>Metamonada</taxon>
        <taxon>Diplomonadida</taxon>
        <taxon>Hexamitidae</taxon>
        <taxon>Hexamitinae</taxon>
        <taxon>Spironucleus</taxon>
    </lineage>
</organism>
<feature type="region of interest" description="Disordered" evidence="11">
    <location>
        <begin position="1"/>
        <end position="33"/>
    </location>
</feature>
<dbReference type="GO" id="GO:0005813">
    <property type="term" value="C:centrosome"/>
    <property type="evidence" value="ECO:0007669"/>
    <property type="project" value="UniProtKB-SubCell"/>
</dbReference>
<comment type="similarity">
    <text evidence="10">Belongs to the CEP41 family.</text>
</comment>
<evidence type="ECO:0000256" key="10">
    <source>
        <dbReference type="ARBA" id="ARBA00038465"/>
    </source>
</evidence>
<evidence type="ECO:0000256" key="2">
    <source>
        <dbReference type="ARBA" id="ARBA00004300"/>
    </source>
</evidence>
<evidence type="ECO:0000256" key="6">
    <source>
        <dbReference type="ARBA" id="ARBA00022927"/>
    </source>
</evidence>
<dbReference type="AlphaFoldDB" id="V6LTB2"/>
<evidence type="ECO:0000313" key="13">
    <source>
        <dbReference type="EMBL" id="EST44029.1"/>
    </source>
</evidence>
<dbReference type="PANTHER" id="PTHR44390:SF1">
    <property type="entry name" value="CENTROSOMAL PROTEIN OF 41 KDA"/>
    <property type="match status" value="1"/>
</dbReference>
<keyword evidence="5" id="KW-0970">Cilium biogenesis/degradation</keyword>
<evidence type="ECO:0000256" key="3">
    <source>
        <dbReference type="ARBA" id="ARBA00022448"/>
    </source>
</evidence>
<evidence type="ECO:0000313" key="15">
    <source>
        <dbReference type="Proteomes" id="UP000018208"/>
    </source>
</evidence>
<dbReference type="Gene3D" id="3.40.250.10">
    <property type="entry name" value="Rhodanese-like domain"/>
    <property type="match status" value="1"/>
</dbReference>
<evidence type="ECO:0000256" key="9">
    <source>
        <dbReference type="ARBA" id="ARBA00023273"/>
    </source>
</evidence>
<keyword evidence="7" id="KW-0969">Cilium</keyword>
<evidence type="ECO:0000256" key="4">
    <source>
        <dbReference type="ARBA" id="ARBA00022490"/>
    </source>
</evidence>
<dbReference type="InterPro" id="IPR051889">
    <property type="entry name" value="CEP41"/>
</dbReference>
<dbReference type="Proteomes" id="UP000018208">
    <property type="component" value="Unassembled WGS sequence"/>
</dbReference>
<name>V6LTB2_9EUKA</name>
<gene>
    <name evidence="13" type="ORF">SS50377_16338</name>
    <name evidence="14" type="ORF">SS50377_21258</name>
</gene>
<dbReference type="CDD" id="cd00158">
    <property type="entry name" value="RHOD"/>
    <property type="match status" value="1"/>
</dbReference>
<feature type="compositionally biased region" description="Polar residues" evidence="11">
    <location>
        <begin position="1"/>
        <end position="10"/>
    </location>
</feature>
<evidence type="ECO:0000256" key="1">
    <source>
        <dbReference type="ARBA" id="ARBA00004120"/>
    </source>
</evidence>
<sequence length="339" mass="38562">MSLKQGSTVKKQSDPLQRIIPKNPKYDNAKSSINTGQDAKKFQDKIASNNNYGAHQVGKGFKRIRMNTLAKWVETAILVLSQPDYFESKESIFDYQECESYQAPMSASNLSLSMAESEASVCGEEKGVPPMFMKGQDIQEILDNRKDQSEYMPSNNSRPVSQNQSAQFFKDKNQASTVLVETPTDLSSVQSLTTRERHQKVISRIHLLPELKLEIFKSIEDSKAPRRIQYLPLLTNSKQFVVVDMRPDVQDFSRQHIFGAVHLPMSQLRRATHRMPQDLHYFVKFDESIVVVVGLQGSSLEEGGQMLAEYGLAERNIVLLLQSLEEIEKEFPNIMVRDN</sequence>
<dbReference type="SUPFAM" id="SSF52821">
    <property type="entry name" value="Rhodanese/Cell cycle control phosphatase"/>
    <property type="match status" value="1"/>
</dbReference>
<keyword evidence="4" id="KW-0963">Cytoplasm</keyword>
<dbReference type="InterPro" id="IPR036873">
    <property type="entry name" value="Rhodanese-like_dom_sf"/>
</dbReference>
<dbReference type="PANTHER" id="PTHR44390">
    <property type="entry name" value="CENTROSOMAL PROTEIN OF 41 KDA"/>
    <property type="match status" value="1"/>
</dbReference>
<evidence type="ECO:0000259" key="12">
    <source>
        <dbReference type="PROSITE" id="PS50206"/>
    </source>
</evidence>
<evidence type="ECO:0000256" key="11">
    <source>
        <dbReference type="SAM" id="MobiDB-lite"/>
    </source>
</evidence>
<dbReference type="EMBL" id="KI546130">
    <property type="protein sequence ID" value="EST44029.1"/>
    <property type="molecule type" value="Genomic_DNA"/>
</dbReference>
<keyword evidence="15" id="KW-1185">Reference proteome</keyword>
<keyword evidence="6" id="KW-0653">Protein transport</keyword>
<dbReference type="PROSITE" id="PS50206">
    <property type="entry name" value="RHODANESE_3"/>
    <property type="match status" value="1"/>
</dbReference>
<accession>V6LTB2</accession>
<dbReference type="GO" id="GO:0036064">
    <property type="term" value="C:ciliary basal body"/>
    <property type="evidence" value="ECO:0007669"/>
    <property type="project" value="TreeGrafter"/>
</dbReference>
<keyword evidence="8" id="KW-0206">Cytoskeleton</keyword>
<evidence type="ECO:0000256" key="8">
    <source>
        <dbReference type="ARBA" id="ARBA00023212"/>
    </source>
</evidence>
<evidence type="ECO:0000256" key="7">
    <source>
        <dbReference type="ARBA" id="ARBA00023069"/>
    </source>
</evidence>
<reference evidence="13 14" key="1">
    <citation type="journal article" date="2014" name="PLoS Genet.">
        <title>The Genome of Spironucleus salmonicida Highlights a Fish Pathogen Adapted to Fluctuating Environments.</title>
        <authorList>
            <person name="Xu F."/>
            <person name="Jerlstrom-Hultqvist J."/>
            <person name="Einarsson E."/>
            <person name="Astvaldsson A."/>
            <person name="Svard S.G."/>
            <person name="Andersson J.O."/>
        </authorList>
    </citation>
    <scope>NUCLEOTIDE SEQUENCE</scope>
    <source>
        <strain evidence="14">ATCC 50377</strain>
    </source>
</reference>
<evidence type="ECO:0000256" key="5">
    <source>
        <dbReference type="ARBA" id="ARBA00022794"/>
    </source>
</evidence>
<dbReference type="VEuPathDB" id="GiardiaDB:SS50377_21258"/>
<dbReference type="InterPro" id="IPR001763">
    <property type="entry name" value="Rhodanese-like_dom"/>
</dbReference>
<dbReference type="GO" id="GO:0015031">
    <property type="term" value="P:protein transport"/>
    <property type="evidence" value="ECO:0007669"/>
    <property type="project" value="UniProtKB-KW"/>
</dbReference>
<dbReference type="OrthoDB" id="70250at2759"/>
<dbReference type="Pfam" id="PF00581">
    <property type="entry name" value="Rhodanese"/>
    <property type="match status" value="1"/>
</dbReference>
<protein>
    <submittedName>
        <fullName evidence="13">Rhodanese-like domain-containing protein</fullName>
    </submittedName>
</protein>